<dbReference type="ExpressionAtlas" id="I3SAX2">
    <property type="expression patterns" value="differential"/>
</dbReference>
<dbReference type="PANTHER" id="PTHR21052">
    <property type="entry name" value="SPERMATOGENESIS ASSOCIATED 11-RELATED"/>
    <property type="match status" value="1"/>
</dbReference>
<protein>
    <recommendedName>
        <fullName evidence="2">Fe2OG dioxygenase domain-containing protein</fullName>
    </recommendedName>
</protein>
<dbReference type="InterPro" id="IPR032870">
    <property type="entry name" value="ALKBH7-like"/>
</dbReference>
<dbReference type="EMBL" id="BT137619">
    <property type="protein sequence ID" value="AFK37414.1"/>
    <property type="molecule type" value="mRNA"/>
</dbReference>
<dbReference type="InterPro" id="IPR027450">
    <property type="entry name" value="AlkB-like"/>
</dbReference>
<evidence type="ECO:0000313" key="3">
    <source>
        <dbReference type="EMBL" id="AFK37414.1"/>
    </source>
</evidence>
<dbReference type="InterPro" id="IPR005123">
    <property type="entry name" value="Oxoglu/Fe-dep_dioxygenase_dom"/>
</dbReference>
<evidence type="ECO:0000256" key="1">
    <source>
        <dbReference type="ARBA" id="ARBA00007879"/>
    </source>
</evidence>
<sequence>MSKDEDDEYEQQAILEQVFGHSSSSDSSFDSDSDNCYSKWERIEKVKGLWIVRNFLSSHKQSRLLSSIASENWFTQPSINQSMRFGYQNLPRWAINLSDSICQSCSSSPSPFLQNLSMRYPFFDQMITNVYQPGEGICPHVDLLKFEDGIAIVSLESSCVMDFTLGDETVPVLLEPGSLVMMYGEARYVWKHEINRKDAGFQSWKGQLLDQTTRTSITLRKLCSSPPSI</sequence>
<feature type="domain" description="Fe2OG dioxygenase" evidence="2">
    <location>
        <begin position="122"/>
        <end position="223"/>
    </location>
</feature>
<name>I3SAX2_MEDTR</name>
<dbReference type="InterPro" id="IPR037151">
    <property type="entry name" value="AlkB-like_sf"/>
</dbReference>
<evidence type="ECO:0000259" key="2">
    <source>
        <dbReference type="PROSITE" id="PS51471"/>
    </source>
</evidence>
<accession>I3SAX2</accession>
<dbReference type="SUPFAM" id="SSF51197">
    <property type="entry name" value="Clavaminate synthase-like"/>
    <property type="match status" value="1"/>
</dbReference>
<reference evidence="3" key="1">
    <citation type="submission" date="2012-05" db="EMBL/GenBank/DDBJ databases">
        <authorList>
            <person name="Krishnakumar V."/>
            <person name="Cheung F."/>
            <person name="Xiao Y."/>
            <person name="Chan A."/>
            <person name="Moskal W.A."/>
            <person name="Town C.D."/>
        </authorList>
    </citation>
    <scope>NUCLEOTIDE SEQUENCE</scope>
</reference>
<dbReference type="Pfam" id="PF13532">
    <property type="entry name" value="2OG-FeII_Oxy_2"/>
    <property type="match status" value="1"/>
</dbReference>
<dbReference type="PROSITE" id="PS51471">
    <property type="entry name" value="FE2OG_OXY"/>
    <property type="match status" value="1"/>
</dbReference>
<dbReference type="PANTHER" id="PTHR21052:SF0">
    <property type="entry name" value="ALPHA-KETOGLUTARATE-DEPENDENT DIOXYGENASE ALKB HOMOLOG 7, MITOCHONDRIAL"/>
    <property type="match status" value="1"/>
</dbReference>
<dbReference type="GO" id="GO:0006974">
    <property type="term" value="P:DNA damage response"/>
    <property type="evidence" value="ECO:0007669"/>
    <property type="project" value="InterPro"/>
</dbReference>
<dbReference type="Gene3D" id="2.60.120.590">
    <property type="entry name" value="Alpha-ketoglutarate-dependent dioxygenase AlkB-like"/>
    <property type="match status" value="1"/>
</dbReference>
<organism evidence="3">
    <name type="scientific">Medicago truncatula</name>
    <name type="common">Barrel medic</name>
    <name type="synonym">Medicago tribuloides</name>
    <dbReference type="NCBI Taxonomy" id="3880"/>
    <lineage>
        <taxon>Eukaryota</taxon>
        <taxon>Viridiplantae</taxon>
        <taxon>Streptophyta</taxon>
        <taxon>Embryophyta</taxon>
        <taxon>Tracheophyta</taxon>
        <taxon>Spermatophyta</taxon>
        <taxon>Magnoliopsida</taxon>
        <taxon>eudicotyledons</taxon>
        <taxon>Gunneridae</taxon>
        <taxon>Pentapetalae</taxon>
        <taxon>rosids</taxon>
        <taxon>fabids</taxon>
        <taxon>Fabales</taxon>
        <taxon>Fabaceae</taxon>
        <taxon>Papilionoideae</taxon>
        <taxon>50 kb inversion clade</taxon>
        <taxon>NPAAA clade</taxon>
        <taxon>Hologalegina</taxon>
        <taxon>IRL clade</taxon>
        <taxon>Trifolieae</taxon>
        <taxon>Medicago</taxon>
    </lineage>
</organism>
<dbReference type="AlphaFoldDB" id="I3SAX2"/>
<proteinExistence type="evidence at transcript level"/>
<comment type="similarity">
    <text evidence="1">Belongs to the alkB family.</text>
</comment>